<accession>A0AAV0REW1</accession>
<evidence type="ECO:0000313" key="3">
    <source>
        <dbReference type="Proteomes" id="UP001154282"/>
    </source>
</evidence>
<feature type="signal peptide" evidence="1">
    <location>
        <begin position="1"/>
        <end position="18"/>
    </location>
</feature>
<dbReference type="Proteomes" id="UP001154282">
    <property type="component" value="Unassembled WGS sequence"/>
</dbReference>
<evidence type="ECO:0008006" key="4">
    <source>
        <dbReference type="Google" id="ProtNLM"/>
    </source>
</evidence>
<evidence type="ECO:0000313" key="2">
    <source>
        <dbReference type="EMBL" id="CAI0555022.1"/>
    </source>
</evidence>
<gene>
    <name evidence="2" type="ORF">LITE_LOCUS47426</name>
</gene>
<feature type="chain" id="PRO_5043796381" description="Secreted protein" evidence="1">
    <location>
        <begin position="19"/>
        <end position="63"/>
    </location>
</feature>
<reference evidence="2" key="1">
    <citation type="submission" date="2022-08" db="EMBL/GenBank/DDBJ databases">
        <authorList>
            <person name="Gutierrez-Valencia J."/>
        </authorList>
    </citation>
    <scope>NUCLEOTIDE SEQUENCE</scope>
</reference>
<protein>
    <recommendedName>
        <fullName evidence="4">Secreted protein</fullName>
    </recommendedName>
</protein>
<sequence>MSIFMLLLAFSVDALVVAKPARPPPKLIAFGNCLKMKLQVGLSLGKSRRIVDEDGGLDRYPSK</sequence>
<comment type="caution">
    <text evidence="2">The sequence shown here is derived from an EMBL/GenBank/DDBJ whole genome shotgun (WGS) entry which is preliminary data.</text>
</comment>
<proteinExistence type="predicted"/>
<keyword evidence="1" id="KW-0732">Signal</keyword>
<name>A0AAV0REW1_9ROSI</name>
<feature type="non-terminal residue" evidence="2">
    <location>
        <position position="63"/>
    </location>
</feature>
<dbReference type="AlphaFoldDB" id="A0AAV0REW1"/>
<keyword evidence="3" id="KW-1185">Reference proteome</keyword>
<evidence type="ECO:0000256" key="1">
    <source>
        <dbReference type="SAM" id="SignalP"/>
    </source>
</evidence>
<organism evidence="2 3">
    <name type="scientific">Linum tenue</name>
    <dbReference type="NCBI Taxonomy" id="586396"/>
    <lineage>
        <taxon>Eukaryota</taxon>
        <taxon>Viridiplantae</taxon>
        <taxon>Streptophyta</taxon>
        <taxon>Embryophyta</taxon>
        <taxon>Tracheophyta</taxon>
        <taxon>Spermatophyta</taxon>
        <taxon>Magnoliopsida</taxon>
        <taxon>eudicotyledons</taxon>
        <taxon>Gunneridae</taxon>
        <taxon>Pentapetalae</taxon>
        <taxon>rosids</taxon>
        <taxon>fabids</taxon>
        <taxon>Malpighiales</taxon>
        <taxon>Linaceae</taxon>
        <taxon>Linum</taxon>
    </lineage>
</organism>
<dbReference type="EMBL" id="CAMGYJ010000010">
    <property type="protein sequence ID" value="CAI0555022.1"/>
    <property type="molecule type" value="Genomic_DNA"/>
</dbReference>